<dbReference type="InterPro" id="IPR011043">
    <property type="entry name" value="Gal_Oxase/kelch_b-propeller"/>
</dbReference>
<evidence type="ECO:0000313" key="2">
    <source>
        <dbReference type="EMBL" id="CAL4896581.1"/>
    </source>
</evidence>
<dbReference type="SUPFAM" id="SSF81383">
    <property type="entry name" value="F-box domain"/>
    <property type="match status" value="1"/>
</dbReference>
<organism evidence="2 3">
    <name type="scientific">Urochloa decumbens</name>
    <dbReference type="NCBI Taxonomy" id="240449"/>
    <lineage>
        <taxon>Eukaryota</taxon>
        <taxon>Viridiplantae</taxon>
        <taxon>Streptophyta</taxon>
        <taxon>Embryophyta</taxon>
        <taxon>Tracheophyta</taxon>
        <taxon>Spermatophyta</taxon>
        <taxon>Magnoliopsida</taxon>
        <taxon>Liliopsida</taxon>
        <taxon>Poales</taxon>
        <taxon>Poaceae</taxon>
        <taxon>PACMAD clade</taxon>
        <taxon>Panicoideae</taxon>
        <taxon>Panicodae</taxon>
        <taxon>Paniceae</taxon>
        <taxon>Melinidinae</taxon>
        <taxon>Urochloa</taxon>
    </lineage>
</organism>
<dbReference type="AlphaFoldDB" id="A0ABC8VTQ9"/>
<gene>
    <name evidence="2" type="ORF">URODEC1_LOCUS6721</name>
</gene>
<proteinExistence type="predicted"/>
<evidence type="ECO:0000259" key="1">
    <source>
        <dbReference type="PROSITE" id="PS50181"/>
    </source>
</evidence>
<dbReference type="SUPFAM" id="SSF50965">
    <property type="entry name" value="Galactose oxidase, central domain"/>
    <property type="match status" value="1"/>
</dbReference>
<protein>
    <recommendedName>
        <fullName evidence="1">F-box domain-containing protein</fullName>
    </recommendedName>
</protein>
<dbReference type="Pfam" id="PF00646">
    <property type="entry name" value="F-box"/>
    <property type="match status" value="1"/>
</dbReference>
<dbReference type="PROSITE" id="PS50181">
    <property type="entry name" value="FBOX"/>
    <property type="match status" value="1"/>
</dbReference>
<name>A0ABC8VTQ9_9POAL</name>
<dbReference type="SMART" id="SM00256">
    <property type="entry name" value="FBOX"/>
    <property type="match status" value="1"/>
</dbReference>
<dbReference type="PANTHER" id="PTHR31111:SF133">
    <property type="entry name" value="OS07G0196600 PROTEIN"/>
    <property type="match status" value="1"/>
</dbReference>
<keyword evidence="3" id="KW-1185">Reference proteome</keyword>
<dbReference type="InterPro" id="IPR001810">
    <property type="entry name" value="F-box_dom"/>
</dbReference>
<dbReference type="Gene3D" id="2.120.10.80">
    <property type="entry name" value="Kelch-type beta propeller"/>
    <property type="match status" value="1"/>
</dbReference>
<dbReference type="InterPro" id="IPR015915">
    <property type="entry name" value="Kelch-typ_b-propeller"/>
</dbReference>
<feature type="domain" description="F-box" evidence="1">
    <location>
        <begin position="62"/>
        <end position="108"/>
    </location>
</feature>
<reference evidence="2" key="1">
    <citation type="submission" date="2024-10" db="EMBL/GenBank/DDBJ databases">
        <authorList>
            <person name="Ryan C."/>
        </authorList>
    </citation>
    <scope>NUCLEOTIDE SEQUENCE [LARGE SCALE GENOMIC DNA]</scope>
</reference>
<dbReference type="InterPro" id="IPR036047">
    <property type="entry name" value="F-box-like_dom_sf"/>
</dbReference>
<dbReference type="EMBL" id="OZ075120">
    <property type="protein sequence ID" value="CAL4896581.1"/>
    <property type="molecule type" value="Genomic_DNA"/>
</dbReference>
<dbReference type="Proteomes" id="UP001497457">
    <property type="component" value="Chromosome 10rd"/>
</dbReference>
<sequence length="451" mass="49756">MIACSCSHSLIGAASYWGPDMGGCLAGRHLDPALKQEEMQNHPSPSAVATGAAGAEVPGVDFTQVGVLPLDMLYEVLLLLPAKTLCRFRAVCQLWRFLLSDQDFISAHAARHPELLILVGSTMDSNILLDIMDLSGQVIKRVRKTASDAKYEIAQSGQFDLICVKGFHRKCRLQHLATGAACQLPEELARGHLAQVPDIENYSVSRIAWGQVASTGGYKVLRVLDGFCNMVPRQLCEVLTLSGSSHARWREKKAPPDLVDTNPQCTVAIGGIVYFFLQRKTYGDVTADRIASFDLETEEWRPSIRGPVSTLVDNTPLPVTDPLVWGSLSICALNSCLVVVHQTFRQLITTDLWFLIDLEKGLWVKQNSLSFSASEFWSPPSLKPLNDGRIIAYKGKTGLFKIYDPRTNTYSEVGDLHSNYVLGLYKGNLLSLPNAVFWREGCSNSRQRTGD</sequence>
<dbReference type="InterPro" id="IPR006527">
    <property type="entry name" value="F-box-assoc_dom_typ1"/>
</dbReference>
<dbReference type="Pfam" id="PF07734">
    <property type="entry name" value="FBA_1"/>
    <property type="match status" value="1"/>
</dbReference>
<evidence type="ECO:0000313" key="3">
    <source>
        <dbReference type="Proteomes" id="UP001497457"/>
    </source>
</evidence>
<dbReference type="PANTHER" id="PTHR31111">
    <property type="entry name" value="BNAA05G37150D PROTEIN-RELATED"/>
    <property type="match status" value="1"/>
</dbReference>
<dbReference type="Gene3D" id="1.20.1280.50">
    <property type="match status" value="1"/>
</dbReference>
<accession>A0ABC8VTQ9</accession>